<dbReference type="AlphaFoldDB" id="E1ZK04"/>
<evidence type="ECO:0000313" key="3">
    <source>
        <dbReference type="EMBL" id="EFN54085.1"/>
    </source>
</evidence>
<evidence type="ECO:0000256" key="1">
    <source>
        <dbReference type="ARBA" id="ARBA00007469"/>
    </source>
</evidence>
<dbReference type="PROSITE" id="PS00530">
    <property type="entry name" value="RNASE_T2_1"/>
    <property type="match status" value="1"/>
</dbReference>
<name>E1ZK04_CHLVA</name>
<dbReference type="GO" id="GO:0005576">
    <property type="term" value="C:extracellular region"/>
    <property type="evidence" value="ECO:0007669"/>
    <property type="project" value="TreeGrafter"/>
</dbReference>
<dbReference type="GO" id="GO:0033897">
    <property type="term" value="F:ribonuclease T2 activity"/>
    <property type="evidence" value="ECO:0007669"/>
    <property type="project" value="InterPro"/>
</dbReference>
<dbReference type="PANTHER" id="PTHR11240:SF22">
    <property type="entry name" value="RIBONUCLEASE T2"/>
    <property type="match status" value="1"/>
</dbReference>
<dbReference type="eggNOG" id="KOG1642">
    <property type="taxonomic scope" value="Eukaryota"/>
</dbReference>
<dbReference type="GO" id="GO:0006401">
    <property type="term" value="P:RNA catabolic process"/>
    <property type="evidence" value="ECO:0007669"/>
    <property type="project" value="TreeGrafter"/>
</dbReference>
<dbReference type="RefSeq" id="XP_005846187.1">
    <property type="nucleotide sequence ID" value="XM_005846125.1"/>
</dbReference>
<dbReference type="OMA" id="FYYFPIN"/>
<dbReference type="PANTHER" id="PTHR11240">
    <property type="entry name" value="RIBONUCLEASE T2"/>
    <property type="match status" value="1"/>
</dbReference>
<accession>E1ZK04</accession>
<dbReference type="GO" id="GO:0003723">
    <property type="term" value="F:RNA binding"/>
    <property type="evidence" value="ECO:0007669"/>
    <property type="project" value="InterPro"/>
</dbReference>
<dbReference type="Gene3D" id="3.90.730.10">
    <property type="entry name" value="Ribonuclease T2-like"/>
    <property type="match status" value="1"/>
</dbReference>
<dbReference type="InParanoid" id="E1ZK04"/>
<dbReference type="Pfam" id="PF00445">
    <property type="entry name" value="Ribonuclease_T2"/>
    <property type="match status" value="1"/>
</dbReference>
<reference evidence="3 4" key="1">
    <citation type="journal article" date="2010" name="Plant Cell">
        <title>The Chlorella variabilis NC64A genome reveals adaptation to photosymbiosis, coevolution with viruses, and cryptic sex.</title>
        <authorList>
            <person name="Blanc G."/>
            <person name="Duncan G."/>
            <person name="Agarkova I."/>
            <person name="Borodovsky M."/>
            <person name="Gurnon J."/>
            <person name="Kuo A."/>
            <person name="Lindquist E."/>
            <person name="Lucas S."/>
            <person name="Pangilinan J."/>
            <person name="Polle J."/>
            <person name="Salamov A."/>
            <person name="Terry A."/>
            <person name="Yamada T."/>
            <person name="Dunigan D.D."/>
            <person name="Grigoriev I.V."/>
            <person name="Claverie J.M."/>
            <person name="Van Etten J.L."/>
        </authorList>
    </citation>
    <scope>NUCLEOTIDE SEQUENCE [LARGE SCALE GENOMIC DNA]</scope>
    <source>
        <strain evidence="3 4">NC64A</strain>
    </source>
</reference>
<keyword evidence="4" id="KW-1185">Reference proteome</keyword>
<protein>
    <submittedName>
        <fullName evidence="3">Uncharacterized protein</fullName>
    </submittedName>
</protein>
<dbReference type="OrthoDB" id="435754at2759"/>
<dbReference type="SUPFAM" id="SSF55895">
    <property type="entry name" value="Ribonuclease Rh-like"/>
    <property type="match status" value="1"/>
</dbReference>
<evidence type="ECO:0000256" key="2">
    <source>
        <dbReference type="RuleBase" id="RU004328"/>
    </source>
</evidence>
<dbReference type="InterPro" id="IPR001568">
    <property type="entry name" value="RNase_T2-like"/>
</dbReference>
<proteinExistence type="inferred from homology"/>
<dbReference type="EMBL" id="GL433849">
    <property type="protein sequence ID" value="EFN54085.1"/>
    <property type="molecule type" value="Genomic_DNA"/>
</dbReference>
<dbReference type="InterPro" id="IPR018188">
    <property type="entry name" value="RNase_T2_His_AS_1"/>
</dbReference>
<dbReference type="PROSITE" id="PS00531">
    <property type="entry name" value="RNASE_T2_2"/>
    <property type="match status" value="1"/>
</dbReference>
<comment type="similarity">
    <text evidence="1 2">Belongs to the RNase T2 family.</text>
</comment>
<dbReference type="GeneID" id="17353494"/>
<dbReference type="InterPro" id="IPR036430">
    <property type="entry name" value="RNase_T2-like_sf"/>
</dbReference>
<evidence type="ECO:0000313" key="4">
    <source>
        <dbReference type="Proteomes" id="UP000008141"/>
    </source>
</evidence>
<gene>
    <name evidence="3" type="ORF">CHLNCDRAFT_25350</name>
</gene>
<organism evidence="4">
    <name type="scientific">Chlorella variabilis</name>
    <name type="common">Green alga</name>
    <dbReference type="NCBI Taxonomy" id="554065"/>
    <lineage>
        <taxon>Eukaryota</taxon>
        <taxon>Viridiplantae</taxon>
        <taxon>Chlorophyta</taxon>
        <taxon>core chlorophytes</taxon>
        <taxon>Trebouxiophyceae</taxon>
        <taxon>Chlorellales</taxon>
        <taxon>Chlorellaceae</taxon>
        <taxon>Chlorella clade</taxon>
        <taxon>Chlorella</taxon>
    </lineage>
</organism>
<dbReference type="InterPro" id="IPR033130">
    <property type="entry name" value="RNase_T2_His_AS_2"/>
</dbReference>
<sequence>FTIHGLWPEYNNGLWPEFCDAANATTSGGADDSEQQKCEWPSFKGSVCPACMCRRADAGFWDHEWQRHGTCARPITGDRPSFFQAVMRLHEKYDLDVALSEAGIEPSSAQTYTSARLSRAVEDAFGVRPMVSCFKGQLLELWLCVGLDLKVGLGLPGRRLSICDRW</sequence>
<dbReference type="Proteomes" id="UP000008141">
    <property type="component" value="Unassembled WGS sequence"/>
</dbReference>
<dbReference type="KEGG" id="cvr:CHLNCDRAFT_25350"/>
<feature type="non-terminal residue" evidence="3">
    <location>
        <position position="1"/>
    </location>
</feature>